<name>A0A2P2R1B5_RHIMU</name>
<evidence type="ECO:0000313" key="1">
    <source>
        <dbReference type="EMBL" id="MBX73046.1"/>
    </source>
</evidence>
<organism evidence="1">
    <name type="scientific">Rhizophora mucronata</name>
    <name type="common">Asiatic mangrove</name>
    <dbReference type="NCBI Taxonomy" id="61149"/>
    <lineage>
        <taxon>Eukaryota</taxon>
        <taxon>Viridiplantae</taxon>
        <taxon>Streptophyta</taxon>
        <taxon>Embryophyta</taxon>
        <taxon>Tracheophyta</taxon>
        <taxon>Spermatophyta</taxon>
        <taxon>Magnoliopsida</taxon>
        <taxon>eudicotyledons</taxon>
        <taxon>Gunneridae</taxon>
        <taxon>Pentapetalae</taxon>
        <taxon>rosids</taxon>
        <taxon>fabids</taxon>
        <taxon>Malpighiales</taxon>
        <taxon>Rhizophoraceae</taxon>
        <taxon>Rhizophora</taxon>
    </lineage>
</organism>
<dbReference type="AlphaFoldDB" id="A0A2P2R1B5"/>
<protein>
    <submittedName>
        <fullName evidence="1">Uncharacterized protein</fullName>
    </submittedName>
</protein>
<accession>A0A2P2R1B5</accession>
<sequence length="58" mass="6963">MENHPHCMKSFLPSWAHCTTLINLFLKNKKKRLNNTKDRLPWSLQRAIFFAENSYQTI</sequence>
<proteinExistence type="predicted"/>
<reference evidence="1" key="1">
    <citation type="submission" date="2018-02" db="EMBL/GenBank/DDBJ databases">
        <title>Rhizophora mucronata_Transcriptome.</title>
        <authorList>
            <person name="Meera S.P."/>
            <person name="Sreeshan A."/>
            <person name="Augustine A."/>
        </authorList>
    </citation>
    <scope>NUCLEOTIDE SEQUENCE</scope>
    <source>
        <tissue evidence="1">Leaf</tissue>
    </source>
</reference>
<dbReference type="EMBL" id="GGEC01092562">
    <property type="protein sequence ID" value="MBX73046.1"/>
    <property type="molecule type" value="Transcribed_RNA"/>
</dbReference>